<feature type="domain" description="HTH araC/xylS-type" evidence="4">
    <location>
        <begin position="212"/>
        <end position="311"/>
    </location>
</feature>
<dbReference type="PANTHER" id="PTHR46796">
    <property type="entry name" value="HTH-TYPE TRANSCRIPTIONAL ACTIVATOR RHAS-RELATED"/>
    <property type="match status" value="1"/>
</dbReference>
<dbReference type="AlphaFoldDB" id="A0A2T7UT07"/>
<dbReference type="InterPro" id="IPR018062">
    <property type="entry name" value="HTH_AraC-typ_CS"/>
</dbReference>
<keyword evidence="2" id="KW-0238">DNA-binding</keyword>
<dbReference type="SUPFAM" id="SSF46689">
    <property type="entry name" value="Homeodomain-like"/>
    <property type="match status" value="1"/>
</dbReference>
<dbReference type="InterPro" id="IPR020449">
    <property type="entry name" value="Tscrpt_reg_AraC-type_HTH"/>
</dbReference>
<dbReference type="SMART" id="SM00342">
    <property type="entry name" value="HTH_ARAC"/>
    <property type="match status" value="1"/>
</dbReference>
<dbReference type="InterPro" id="IPR035418">
    <property type="entry name" value="AraC-bd_2"/>
</dbReference>
<evidence type="ECO:0000256" key="3">
    <source>
        <dbReference type="ARBA" id="ARBA00023163"/>
    </source>
</evidence>
<dbReference type="EMBL" id="QDDR01000004">
    <property type="protein sequence ID" value="PVE47792.1"/>
    <property type="molecule type" value="Genomic_DNA"/>
</dbReference>
<comment type="caution">
    <text evidence="5">The sequence shown here is derived from an EMBL/GenBank/DDBJ whole genome shotgun (WGS) entry which is preliminary data.</text>
</comment>
<dbReference type="PROSITE" id="PS01124">
    <property type="entry name" value="HTH_ARAC_FAMILY_2"/>
    <property type="match status" value="1"/>
</dbReference>
<proteinExistence type="predicted"/>
<dbReference type="PROSITE" id="PS00041">
    <property type="entry name" value="HTH_ARAC_FAMILY_1"/>
    <property type="match status" value="1"/>
</dbReference>
<name>A0A2T7UT07_9RHOB</name>
<evidence type="ECO:0000256" key="1">
    <source>
        <dbReference type="ARBA" id="ARBA00023015"/>
    </source>
</evidence>
<dbReference type="Proteomes" id="UP000244810">
    <property type="component" value="Unassembled WGS sequence"/>
</dbReference>
<dbReference type="Pfam" id="PF14525">
    <property type="entry name" value="AraC_binding_2"/>
    <property type="match status" value="1"/>
</dbReference>
<keyword evidence="1" id="KW-0805">Transcription regulation</keyword>
<evidence type="ECO:0000256" key="2">
    <source>
        <dbReference type="ARBA" id="ARBA00023125"/>
    </source>
</evidence>
<evidence type="ECO:0000313" key="5">
    <source>
        <dbReference type="EMBL" id="PVE47792.1"/>
    </source>
</evidence>
<protein>
    <recommendedName>
        <fullName evidence="4">HTH araC/xylS-type domain-containing protein</fullName>
    </recommendedName>
</protein>
<keyword evidence="6" id="KW-1185">Reference proteome</keyword>
<dbReference type="OrthoDB" id="7191628at2"/>
<dbReference type="GO" id="GO:0043565">
    <property type="term" value="F:sequence-specific DNA binding"/>
    <property type="evidence" value="ECO:0007669"/>
    <property type="project" value="InterPro"/>
</dbReference>
<dbReference type="Pfam" id="PF12833">
    <property type="entry name" value="HTH_18"/>
    <property type="match status" value="1"/>
</dbReference>
<evidence type="ECO:0000259" key="4">
    <source>
        <dbReference type="PROSITE" id="PS01124"/>
    </source>
</evidence>
<dbReference type="Gene3D" id="1.10.10.60">
    <property type="entry name" value="Homeodomain-like"/>
    <property type="match status" value="1"/>
</dbReference>
<keyword evidence="3" id="KW-0804">Transcription</keyword>
<dbReference type="GO" id="GO:0003700">
    <property type="term" value="F:DNA-binding transcription factor activity"/>
    <property type="evidence" value="ECO:0007669"/>
    <property type="project" value="InterPro"/>
</dbReference>
<dbReference type="PANTHER" id="PTHR46796:SF6">
    <property type="entry name" value="ARAC SUBFAMILY"/>
    <property type="match status" value="1"/>
</dbReference>
<evidence type="ECO:0000313" key="6">
    <source>
        <dbReference type="Proteomes" id="UP000244810"/>
    </source>
</evidence>
<reference evidence="5 6" key="1">
    <citation type="journal article" date="2011" name="Syst. Appl. Microbiol.">
        <title>Defluviimonas denitrificans gen. nov., sp. nov., and Pararhodobacter aggregans gen. nov., sp. nov., non-phototrophic Rhodobacteraceae from the biofilter of a marine aquaculture.</title>
        <authorList>
            <person name="Foesel B.U."/>
            <person name="Drake H.L."/>
            <person name="Schramm A."/>
        </authorList>
    </citation>
    <scope>NUCLEOTIDE SEQUENCE [LARGE SCALE GENOMIC DNA]</scope>
    <source>
        <strain evidence="5 6">D1-19</strain>
    </source>
</reference>
<sequence length="311" mass="34283">MGPAPQAVSRQVRYSRDLDDWNASVDAAFPGSCIDAQRQEFVAHLNHYRIGSLGFRHIAGIRSHYARQDARQAARPANALATILEHGRCQHSQSGRVVELAPGDMAVTDPDRHHWLDFSGHYRLFVVDVPVANLLERRPDYTLHRQGGASLNPRQGRILCTLLQSLVRDYELLSRDSDWALSVERSVTDLLTTAVAGPAQDGAAGPSVRLRSAVIADVRTHLFDEQLSSTVIAARLGVSRRSVQLAFEAVGTTASRYILDRRLAHAAEMLRARPDASITDVAFDCGFSSSSYFSRAFAARYGASPRAWRGH</sequence>
<organism evidence="5 6">
    <name type="scientific">Pararhodobacter aggregans</name>
    <dbReference type="NCBI Taxonomy" id="404875"/>
    <lineage>
        <taxon>Bacteria</taxon>
        <taxon>Pseudomonadati</taxon>
        <taxon>Pseudomonadota</taxon>
        <taxon>Alphaproteobacteria</taxon>
        <taxon>Rhodobacterales</taxon>
        <taxon>Paracoccaceae</taxon>
        <taxon>Pararhodobacter</taxon>
    </lineage>
</organism>
<dbReference type="PRINTS" id="PR00032">
    <property type="entry name" value="HTHARAC"/>
</dbReference>
<dbReference type="InterPro" id="IPR018060">
    <property type="entry name" value="HTH_AraC"/>
</dbReference>
<dbReference type="InterPro" id="IPR050204">
    <property type="entry name" value="AraC_XylS_family_regulators"/>
</dbReference>
<gene>
    <name evidence="5" type="ORF">DDE23_10180</name>
</gene>
<accession>A0A2T7UT07</accession>
<dbReference type="InterPro" id="IPR009057">
    <property type="entry name" value="Homeodomain-like_sf"/>
</dbReference>